<dbReference type="OrthoDB" id="9811959at2"/>
<comment type="caution">
    <text evidence="1">The sequence shown here is derived from an EMBL/GenBank/DDBJ whole genome shotgun (WGS) entry which is preliminary data.</text>
</comment>
<protein>
    <submittedName>
        <fullName evidence="1">Four helix bundle protein</fullName>
    </submittedName>
</protein>
<organism evidence="1 2">
    <name type="scientific">Mucilaginibacter psychrotolerans</name>
    <dbReference type="NCBI Taxonomy" id="1524096"/>
    <lineage>
        <taxon>Bacteria</taxon>
        <taxon>Pseudomonadati</taxon>
        <taxon>Bacteroidota</taxon>
        <taxon>Sphingobacteriia</taxon>
        <taxon>Sphingobacteriales</taxon>
        <taxon>Sphingobacteriaceae</taxon>
        <taxon>Mucilaginibacter</taxon>
    </lineage>
</organism>
<accession>A0A4Y8SA92</accession>
<dbReference type="AlphaFoldDB" id="A0A4Y8SA92"/>
<dbReference type="CDD" id="cd16377">
    <property type="entry name" value="23S_rRNA_IVP_like"/>
    <property type="match status" value="1"/>
</dbReference>
<evidence type="ECO:0000313" key="1">
    <source>
        <dbReference type="EMBL" id="TFF35939.1"/>
    </source>
</evidence>
<gene>
    <name evidence="1" type="ORF">E2R66_17120</name>
</gene>
<dbReference type="EMBL" id="SOZE01000018">
    <property type="protein sequence ID" value="TFF35939.1"/>
    <property type="molecule type" value="Genomic_DNA"/>
</dbReference>
<evidence type="ECO:0000313" key="2">
    <source>
        <dbReference type="Proteomes" id="UP000297540"/>
    </source>
</evidence>
<dbReference type="PANTHER" id="PTHR38471:SF2">
    <property type="entry name" value="FOUR HELIX BUNDLE PROTEIN"/>
    <property type="match status" value="1"/>
</dbReference>
<reference evidence="1 2" key="1">
    <citation type="journal article" date="2017" name="Int. J. Syst. Evol. Microbiol.">
        <title>Mucilaginibacterpsychrotolerans sp. nov., isolated from peatlands.</title>
        <authorList>
            <person name="Deng Y."/>
            <person name="Shen L."/>
            <person name="Xu B."/>
            <person name="Liu Y."/>
            <person name="Gu Z."/>
            <person name="Liu H."/>
            <person name="Zhou Y."/>
        </authorList>
    </citation>
    <scope>NUCLEOTIDE SEQUENCE [LARGE SCALE GENOMIC DNA]</scope>
    <source>
        <strain evidence="1 2">NH7-4</strain>
    </source>
</reference>
<dbReference type="Pfam" id="PF05635">
    <property type="entry name" value="23S_rRNA_IVP"/>
    <property type="match status" value="1"/>
</dbReference>
<dbReference type="NCBIfam" id="TIGR02436">
    <property type="entry name" value="four helix bundle protein"/>
    <property type="match status" value="1"/>
</dbReference>
<dbReference type="Gene3D" id="1.20.1440.60">
    <property type="entry name" value="23S rRNA-intervening sequence"/>
    <property type="match status" value="1"/>
</dbReference>
<dbReference type="InterPro" id="IPR036583">
    <property type="entry name" value="23S_rRNA_IVS_sf"/>
</dbReference>
<proteinExistence type="predicted"/>
<name>A0A4Y8SA92_9SPHI</name>
<dbReference type="PANTHER" id="PTHR38471">
    <property type="entry name" value="FOUR HELIX BUNDLE PROTEIN"/>
    <property type="match status" value="1"/>
</dbReference>
<dbReference type="InterPro" id="IPR012657">
    <property type="entry name" value="23S_rRNA-intervening_sequence"/>
</dbReference>
<keyword evidence="2" id="KW-1185">Reference proteome</keyword>
<dbReference type="SUPFAM" id="SSF158446">
    <property type="entry name" value="IVS-encoded protein-like"/>
    <property type="match status" value="1"/>
</dbReference>
<sequence>MNSFEDLEVWKHCRLYRIAIRETLKTFPREEKYLLIDQLARCSRSVTANIAEGHGRFHYADNLKFCRNARGSLNETLDHLICANDENIITTEKLNELRTSYENCFRLLNGYIAYLKTRLDQSKG</sequence>
<dbReference type="RefSeq" id="WP_133232818.1">
    <property type="nucleotide sequence ID" value="NZ_SOZE01000018.1"/>
</dbReference>
<dbReference type="Proteomes" id="UP000297540">
    <property type="component" value="Unassembled WGS sequence"/>
</dbReference>